<dbReference type="RefSeq" id="XP_043012545.1">
    <property type="nucleotide sequence ID" value="XM_043151450.1"/>
</dbReference>
<dbReference type="AlphaFoldDB" id="A0A9P8ABD0"/>
<sequence>MPPRSPLWNLFTTDNQPYSAKDTVHKRIWCQACLEAKLTGLLANQRVLVANGVIRPEDMLKEDVLQQKAKVDVKPISSKSEHMQRHLKSCQAIRQSPEWTEKTLEALRSYETWRSKRTPLVDIPLSQPSLQHFSGTGVPSNPMFQAVSPFTPTAYVSEPPNSPLTKRRKSNTDHISTADSPLGALSVWDAEQQSEFGQDLVRLFTSCNWSWNTANAPQFWLFFGKYLPQAQVPDLSGRMLDSEAERVQEQTRKSIEGSLATYQADG</sequence>
<comment type="caution">
    <text evidence="2">The sequence shown here is derived from an EMBL/GenBank/DDBJ whole genome shotgun (WGS) entry which is preliminary data.</text>
</comment>
<dbReference type="GeneID" id="66075832"/>
<keyword evidence="3" id="KW-1185">Reference proteome</keyword>
<gene>
    <name evidence="2" type="ORF">E1B28_006756</name>
</gene>
<evidence type="ECO:0000313" key="2">
    <source>
        <dbReference type="EMBL" id="KAG7096075.1"/>
    </source>
</evidence>
<evidence type="ECO:0000313" key="3">
    <source>
        <dbReference type="Proteomes" id="UP001049176"/>
    </source>
</evidence>
<reference evidence="2" key="1">
    <citation type="journal article" date="2021" name="Genome Biol. Evol.">
        <title>The assembled and annotated genome of the fairy-ring fungus Marasmius oreades.</title>
        <authorList>
            <person name="Hiltunen M."/>
            <person name="Ament-Velasquez S.L."/>
            <person name="Johannesson H."/>
        </authorList>
    </citation>
    <scope>NUCLEOTIDE SEQUENCE</scope>
    <source>
        <strain evidence="2">03SP1</strain>
    </source>
</reference>
<name>A0A9P8ABD0_9AGAR</name>
<dbReference type="EMBL" id="CM032183">
    <property type="protein sequence ID" value="KAG7096075.1"/>
    <property type="molecule type" value="Genomic_DNA"/>
</dbReference>
<organism evidence="2 3">
    <name type="scientific">Marasmius oreades</name>
    <name type="common">fairy-ring Marasmius</name>
    <dbReference type="NCBI Taxonomy" id="181124"/>
    <lineage>
        <taxon>Eukaryota</taxon>
        <taxon>Fungi</taxon>
        <taxon>Dikarya</taxon>
        <taxon>Basidiomycota</taxon>
        <taxon>Agaricomycotina</taxon>
        <taxon>Agaricomycetes</taxon>
        <taxon>Agaricomycetidae</taxon>
        <taxon>Agaricales</taxon>
        <taxon>Marasmiineae</taxon>
        <taxon>Marasmiaceae</taxon>
        <taxon>Marasmius</taxon>
    </lineage>
</organism>
<dbReference type="KEGG" id="more:E1B28_006756"/>
<feature type="region of interest" description="Disordered" evidence="1">
    <location>
        <begin position="155"/>
        <end position="175"/>
    </location>
</feature>
<accession>A0A9P8ABD0</accession>
<proteinExistence type="predicted"/>
<evidence type="ECO:0000256" key="1">
    <source>
        <dbReference type="SAM" id="MobiDB-lite"/>
    </source>
</evidence>
<dbReference type="OrthoDB" id="3270520at2759"/>
<dbReference type="Proteomes" id="UP001049176">
    <property type="component" value="Chromosome 3"/>
</dbReference>
<protein>
    <submittedName>
        <fullName evidence="2">Uncharacterized protein</fullName>
    </submittedName>
</protein>